<evidence type="ECO:0000313" key="4">
    <source>
        <dbReference type="EMBL" id="KAF7283703.1"/>
    </source>
</evidence>
<dbReference type="OrthoDB" id="6354602at2759"/>
<dbReference type="InterPro" id="IPR036179">
    <property type="entry name" value="Ig-like_dom_sf"/>
</dbReference>
<dbReference type="InterPro" id="IPR003599">
    <property type="entry name" value="Ig_sub"/>
</dbReference>
<dbReference type="InterPro" id="IPR013783">
    <property type="entry name" value="Ig-like_fold"/>
</dbReference>
<organism evidence="4 5">
    <name type="scientific">Rhynchophorus ferrugineus</name>
    <name type="common">Red palm weevil</name>
    <name type="synonym">Curculio ferrugineus</name>
    <dbReference type="NCBI Taxonomy" id="354439"/>
    <lineage>
        <taxon>Eukaryota</taxon>
        <taxon>Metazoa</taxon>
        <taxon>Ecdysozoa</taxon>
        <taxon>Arthropoda</taxon>
        <taxon>Hexapoda</taxon>
        <taxon>Insecta</taxon>
        <taxon>Pterygota</taxon>
        <taxon>Neoptera</taxon>
        <taxon>Endopterygota</taxon>
        <taxon>Coleoptera</taxon>
        <taxon>Polyphaga</taxon>
        <taxon>Cucujiformia</taxon>
        <taxon>Curculionidae</taxon>
        <taxon>Dryophthorinae</taxon>
        <taxon>Rhynchophorus</taxon>
    </lineage>
</organism>
<dbReference type="PROSITE" id="PS50835">
    <property type="entry name" value="IG_LIKE"/>
    <property type="match status" value="2"/>
</dbReference>
<dbReference type="Pfam" id="PF07679">
    <property type="entry name" value="I-set"/>
    <property type="match status" value="1"/>
</dbReference>
<dbReference type="SMART" id="SM00409">
    <property type="entry name" value="IG"/>
    <property type="match status" value="2"/>
</dbReference>
<dbReference type="InterPro" id="IPR003598">
    <property type="entry name" value="Ig_sub2"/>
</dbReference>
<dbReference type="InterPro" id="IPR007110">
    <property type="entry name" value="Ig-like_dom"/>
</dbReference>
<evidence type="ECO:0000256" key="2">
    <source>
        <dbReference type="SAM" id="SignalP"/>
    </source>
</evidence>
<feature type="region of interest" description="Disordered" evidence="1">
    <location>
        <begin position="81"/>
        <end position="100"/>
    </location>
</feature>
<protein>
    <recommendedName>
        <fullName evidence="3">Ig-like domain-containing protein</fullName>
    </recommendedName>
</protein>
<keyword evidence="5" id="KW-1185">Reference proteome</keyword>
<dbReference type="GO" id="GO:0032589">
    <property type="term" value="C:neuron projection membrane"/>
    <property type="evidence" value="ECO:0007669"/>
    <property type="project" value="TreeGrafter"/>
</dbReference>
<dbReference type="Gene3D" id="2.60.40.10">
    <property type="entry name" value="Immunoglobulins"/>
    <property type="match status" value="2"/>
</dbReference>
<dbReference type="GO" id="GO:0050808">
    <property type="term" value="P:synapse organization"/>
    <property type="evidence" value="ECO:0007669"/>
    <property type="project" value="TreeGrafter"/>
</dbReference>
<dbReference type="SMART" id="SM00408">
    <property type="entry name" value="IGc2"/>
    <property type="match status" value="2"/>
</dbReference>
<dbReference type="Proteomes" id="UP000625711">
    <property type="component" value="Unassembled WGS sequence"/>
</dbReference>
<reference evidence="4" key="1">
    <citation type="submission" date="2020-08" db="EMBL/GenBank/DDBJ databases">
        <title>Genome sequencing and assembly of the red palm weevil Rhynchophorus ferrugineus.</title>
        <authorList>
            <person name="Dias G.B."/>
            <person name="Bergman C.M."/>
            <person name="Manee M."/>
        </authorList>
    </citation>
    <scope>NUCLEOTIDE SEQUENCE</scope>
    <source>
        <strain evidence="4">AA-2017</strain>
        <tissue evidence="4">Whole larva</tissue>
    </source>
</reference>
<feature type="domain" description="Ig-like" evidence="3">
    <location>
        <begin position="211"/>
        <end position="309"/>
    </location>
</feature>
<dbReference type="Pfam" id="PF13927">
    <property type="entry name" value="Ig_3"/>
    <property type="match status" value="1"/>
</dbReference>
<dbReference type="PANTHER" id="PTHR23279">
    <property type="entry name" value="DEFECTIVE PROBOSCIS EXTENSION RESPONSE DPR -RELATED"/>
    <property type="match status" value="1"/>
</dbReference>
<accession>A0A834ITR8</accession>
<comment type="caution">
    <text evidence="4">The sequence shown here is derived from an EMBL/GenBank/DDBJ whole genome shotgun (WGS) entry which is preliminary data.</text>
</comment>
<sequence length="347" mass="38425">MKMIYRVKKAFPTLLVLYEIMVCSQAAESIHVPTVAQIPPTQAQGIVTLPSSTMSVPRQIEAVLPSPKYETKIELGATNITQNYDDENPNKHRPILPSPNSRLKGPFFEEGSELTHVTARVGSTINLDCRIGLLGDKTVTWTQVKNQNINLLTVGKNTHSKDERIHLAFRYPNNYRLQISYVTKRDEGMYACQVATYPPKVKRIHLTITAPEVEIVDESGRVVHERHYRQGSSLLLTCLATSVGFLENEPDKNIISWKHGARILSQGSSLNVTKDSDSAVSVLTITPLEKRHSGNYTCNVGNLAARTVAVHVINGELPAAVQTAGVHFKSSNSTLLLVIFTFCSLLR</sequence>
<dbReference type="InterPro" id="IPR037448">
    <property type="entry name" value="Zig-8"/>
</dbReference>
<feature type="signal peptide" evidence="2">
    <location>
        <begin position="1"/>
        <end position="26"/>
    </location>
</feature>
<name>A0A834ITR8_RHYFE</name>
<dbReference type="PANTHER" id="PTHR23279:SF3">
    <property type="entry name" value="DEFECTIVE PROBOSCIS EXTENSION RESPONSE 18"/>
    <property type="match status" value="1"/>
</dbReference>
<feature type="domain" description="Ig-like" evidence="3">
    <location>
        <begin position="106"/>
        <end position="209"/>
    </location>
</feature>
<dbReference type="AlphaFoldDB" id="A0A834ITR8"/>
<dbReference type="SUPFAM" id="SSF48726">
    <property type="entry name" value="Immunoglobulin"/>
    <property type="match status" value="2"/>
</dbReference>
<keyword evidence="2" id="KW-0732">Signal</keyword>
<feature type="chain" id="PRO_5032899540" description="Ig-like domain-containing protein" evidence="2">
    <location>
        <begin position="27"/>
        <end position="347"/>
    </location>
</feature>
<dbReference type="InterPro" id="IPR013098">
    <property type="entry name" value="Ig_I-set"/>
</dbReference>
<dbReference type="EMBL" id="JAACXV010000090">
    <property type="protein sequence ID" value="KAF7283703.1"/>
    <property type="molecule type" value="Genomic_DNA"/>
</dbReference>
<proteinExistence type="predicted"/>
<dbReference type="CDD" id="cd00096">
    <property type="entry name" value="Ig"/>
    <property type="match status" value="1"/>
</dbReference>
<evidence type="ECO:0000313" key="5">
    <source>
        <dbReference type="Proteomes" id="UP000625711"/>
    </source>
</evidence>
<evidence type="ECO:0000256" key="1">
    <source>
        <dbReference type="SAM" id="MobiDB-lite"/>
    </source>
</evidence>
<evidence type="ECO:0000259" key="3">
    <source>
        <dbReference type="PROSITE" id="PS50835"/>
    </source>
</evidence>
<gene>
    <name evidence="4" type="ORF">GWI33_023123</name>
</gene>